<proteinExistence type="inferred from homology"/>
<dbReference type="EMBL" id="MU826350">
    <property type="protein sequence ID" value="KAJ7381317.1"/>
    <property type="molecule type" value="Genomic_DNA"/>
</dbReference>
<comment type="similarity">
    <text evidence="1">Belongs to the peptidase S28 family.</text>
</comment>
<comment type="caution">
    <text evidence="6">The sequence shown here is derived from an EMBL/GenBank/DDBJ whole genome shotgun (WGS) entry which is preliminary data.</text>
</comment>
<dbReference type="PANTHER" id="PTHR11010:SF117">
    <property type="entry name" value="SERINE PROTEASE 16"/>
    <property type="match status" value="1"/>
</dbReference>
<keyword evidence="7" id="KW-1185">Reference proteome</keyword>
<dbReference type="GO" id="GO:0006508">
    <property type="term" value="P:proteolysis"/>
    <property type="evidence" value="ECO:0007669"/>
    <property type="project" value="UniProtKB-KW"/>
</dbReference>
<dbReference type="PANTHER" id="PTHR11010">
    <property type="entry name" value="PROTEASE S28 PRO-X CARBOXYPEPTIDASE-RELATED"/>
    <property type="match status" value="1"/>
</dbReference>
<evidence type="ECO:0000256" key="2">
    <source>
        <dbReference type="ARBA" id="ARBA00022670"/>
    </source>
</evidence>
<accession>A0A9W9ZGL1</accession>
<dbReference type="OrthoDB" id="1735038at2759"/>
<sequence length="138" mass="15400">MNNEDIGEPLARYAKVNSLILQTYGAKCLDSSYNNLITSLQNSSWASSASEGGRQWMYQTCTEFGFFRPQILISSLLENFSLWSIRFNSAWIYSVPSLILQNIQRGVTQTNTNYGGYGIASSKIVFPNGSIDPWHALG</sequence>
<dbReference type="AlphaFoldDB" id="A0A9W9ZGL1"/>
<dbReference type="GO" id="GO:0008239">
    <property type="term" value="F:dipeptidyl-peptidase activity"/>
    <property type="evidence" value="ECO:0007669"/>
    <property type="project" value="TreeGrafter"/>
</dbReference>
<evidence type="ECO:0000313" key="6">
    <source>
        <dbReference type="EMBL" id="KAJ7381317.1"/>
    </source>
</evidence>
<dbReference type="InterPro" id="IPR029058">
    <property type="entry name" value="AB_hydrolase_fold"/>
</dbReference>
<evidence type="ECO:0000256" key="1">
    <source>
        <dbReference type="ARBA" id="ARBA00011079"/>
    </source>
</evidence>
<dbReference type="GO" id="GO:0070008">
    <property type="term" value="F:serine-type exopeptidase activity"/>
    <property type="evidence" value="ECO:0007669"/>
    <property type="project" value="InterPro"/>
</dbReference>
<evidence type="ECO:0000256" key="4">
    <source>
        <dbReference type="ARBA" id="ARBA00022801"/>
    </source>
</evidence>
<evidence type="ECO:0000313" key="7">
    <source>
        <dbReference type="Proteomes" id="UP001163046"/>
    </source>
</evidence>
<evidence type="ECO:0000256" key="5">
    <source>
        <dbReference type="ARBA" id="ARBA00023180"/>
    </source>
</evidence>
<dbReference type="Pfam" id="PF05577">
    <property type="entry name" value="Peptidase_S28"/>
    <property type="match status" value="1"/>
</dbReference>
<evidence type="ECO:0000256" key="3">
    <source>
        <dbReference type="ARBA" id="ARBA00022729"/>
    </source>
</evidence>
<organism evidence="6 7">
    <name type="scientific">Desmophyllum pertusum</name>
    <dbReference type="NCBI Taxonomy" id="174260"/>
    <lineage>
        <taxon>Eukaryota</taxon>
        <taxon>Metazoa</taxon>
        <taxon>Cnidaria</taxon>
        <taxon>Anthozoa</taxon>
        <taxon>Hexacorallia</taxon>
        <taxon>Scleractinia</taxon>
        <taxon>Caryophylliina</taxon>
        <taxon>Caryophylliidae</taxon>
        <taxon>Desmophyllum</taxon>
    </lineage>
</organism>
<dbReference type="Proteomes" id="UP001163046">
    <property type="component" value="Unassembled WGS sequence"/>
</dbReference>
<dbReference type="Gene3D" id="3.40.50.1820">
    <property type="entry name" value="alpha/beta hydrolase"/>
    <property type="match status" value="1"/>
</dbReference>
<protein>
    <submittedName>
        <fullName evidence="6">Thymus-specific serine protease</fullName>
    </submittedName>
</protein>
<gene>
    <name evidence="6" type="primary">prss16</name>
    <name evidence="6" type="ORF">OS493_001439</name>
</gene>
<keyword evidence="4" id="KW-0378">Hydrolase</keyword>
<keyword evidence="5" id="KW-0325">Glycoprotein</keyword>
<name>A0A9W9ZGL1_9CNID</name>
<reference evidence="6" key="1">
    <citation type="submission" date="2023-01" db="EMBL/GenBank/DDBJ databases">
        <title>Genome assembly of the deep-sea coral Lophelia pertusa.</title>
        <authorList>
            <person name="Herrera S."/>
            <person name="Cordes E."/>
        </authorList>
    </citation>
    <scope>NUCLEOTIDE SEQUENCE</scope>
    <source>
        <strain evidence="6">USNM1676648</strain>
        <tissue evidence="6">Polyp</tissue>
    </source>
</reference>
<keyword evidence="3" id="KW-0732">Signal</keyword>
<keyword evidence="2 6" id="KW-0645">Protease</keyword>
<dbReference type="InterPro" id="IPR008758">
    <property type="entry name" value="Peptidase_S28"/>
</dbReference>